<dbReference type="SUPFAM" id="SSF55190">
    <property type="entry name" value="Arginyl-tRNA synthetase (ArgRS), N-terminal 'additional' domain"/>
    <property type="match status" value="1"/>
</dbReference>
<proteinExistence type="inferred from homology"/>
<dbReference type="NCBIfam" id="TIGR00456">
    <property type="entry name" value="argS"/>
    <property type="match status" value="1"/>
</dbReference>
<dbReference type="InterPro" id="IPR014729">
    <property type="entry name" value="Rossmann-like_a/b/a_fold"/>
</dbReference>
<keyword evidence="2 9" id="KW-0963">Cytoplasm</keyword>
<feature type="domain" description="Arginyl tRNA synthetase N-terminal" evidence="12">
    <location>
        <begin position="2"/>
        <end position="87"/>
    </location>
</feature>
<protein>
    <recommendedName>
        <fullName evidence="9">Arginine--tRNA ligase</fullName>
        <ecNumber evidence="9">6.1.1.19</ecNumber>
    </recommendedName>
    <alternativeName>
        <fullName evidence="9">Arginyl-tRNA synthetase</fullName>
        <shortName evidence="9">ArgRS</shortName>
    </alternativeName>
</protein>
<dbReference type="SMART" id="SM00836">
    <property type="entry name" value="DALR_1"/>
    <property type="match status" value="1"/>
</dbReference>
<dbReference type="GO" id="GO:0006420">
    <property type="term" value="P:arginyl-tRNA aminoacylation"/>
    <property type="evidence" value="ECO:0007669"/>
    <property type="project" value="UniProtKB-UniRule"/>
</dbReference>
<feature type="short sequence motif" description="'HIGH' region" evidence="9">
    <location>
        <begin position="123"/>
        <end position="133"/>
    </location>
</feature>
<evidence type="ECO:0000256" key="3">
    <source>
        <dbReference type="ARBA" id="ARBA00022598"/>
    </source>
</evidence>
<dbReference type="InterPro" id="IPR005148">
    <property type="entry name" value="Arg-tRNA-synth_N"/>
</dbReference>
<dbReference type="GO" id="GO:0005524">
    <property type="term" value="F:ATP binding"/>
    <property type="evidence" value="ECO:0007669"/>
    <property type="project" value="UniProtKB-UniRule"/>
</dbReference>
<dbReference type="RefSeq" id="WP_154458008.1">
    <property type="nucleotide sequence ID" value="NZ_VUMV01000004.1"/>
</dbReference>
<dbReference type="CDD" id="cd00671">
    <property type="entry name" value="ArgRS_core"/>
    <property type="match status" value="1"/>
</dbReference>
<keyword evidence="7 9" id="KW-0030">Aminoacyl-tRNA synthetase</keyword>
<dbReference type="SUPFAM" id="SSF52374">
    <property type="entry name" value="Nucleotidylyl transferase"/>
    <property type="match status" value="1"/>
</dbReference>
<organism evidence="13 14">
    <name type="scientific">Bilifractor porci</name>
    <dbReference type="NCBI Taxonomy" id="2606636"/>
    <lineage>
        <taxon>Bacteria</taxon>
        <taxon>Bacillati</taxon>
        <taxon>Bacillota</taxon>
        <taxon>Clostridia</taxon>
        <taxon>Lachnospirales</taxon>
        <taxon>Lachnospiraceae</taxon>
        <taxon>Bilifractor</taxon>
    </lineage>
</organism>
<evidence type="ECO:0000256" key="10">
    <source>
        <dbReference type="RuleBase" id="RU363038"/>
    </source>
</evidence>
<dbReference type="GO" id="GO:0004814">
    <property type="term" value="F:arginine-tRNA ligase activity"/>
    <property type="evidence" value="ECO:0007669"/>
    <property type="project" value="UniProtKB-UniRule"/>
</dbReference>
<keyword evidence="14" id="KW-1185">Reference proteome</keyword>
<evidence type="ECO:0000259" key="12">
    <source>
        <dbReference type="SMART" id="SM01016"/>
    </source>
</evidence>
<evidence type="ECO:0000256" key="4">
    <source>
        <dbReference type="ARBA" id="ARBA00022741"/>
    </source>
</evidence>
<dbReference type="PROSITE" id="PS00178">
    <property type="entry name" value="AA_TRNA_LIGASE_I"/>
    <property type="match status" value="1"/>
</dbReference>
<dbReference type="SUPFAM" id="SSF47323">
    <property type="entry name" value="Anticodon-binding domain of a subclass of class I aminoacyl-tRNA synthetases"/>
    <property type="match status" value="1"/>
</dbReference>
<evidence type="ECO:0000259" key="11">
    <source>
        <dbReference type="SMART" id="SM00836"/>
    </source>
</evidence>
<comment type="subunit">
    <text evidence="9">Monomer.</text>
</comment>
<comment type="caution">
    <text evidence="13">The sequence shown here is derived from an EMBL/GenBank/DDBJ whole genome shotgun (WGS) entry which is preliminary data.</text>
</comment>
<keyword evidence="5 9" id="KW-0067">ATP-binding</keyword>
<evidence type="ECO:0000313" key="14">
    <source>
        <dbReference type="Proteomes" id="UP000466864"/>
    </source>
</evidence>
<dbReference type="SMART" id="SM01016">
    <property type="entry name" value="Arg_tRNA_synt_N"/>
    <property type="match status" value="1"/>
</dbReference>
<dbReference type="Gene3D" id="3.30.1360.70">
    <property type="entry name" value="Arginyl tRNA synthetase N-terminal domain"/>
    <property type="match status" value="1"/>
</dbReference>
<evidence type="ECO:0000313" key="13">
    <source>
        <dbReference type="EMBL" id="MST82104.1"/>
    </source>
</evidence>
<dbReference type="PANTHER" id="PTHR11956:SF11">
    <property type="entry name" value="ARGININE--TRNA LIGASE, MITOCHONDRIAL-RELATED"/>
    <property type="match status" value="1"/>
</dbReference>
<dbReference type="Gene3D" id="1.10.730.10">
    <property type="entry name" value="Isoleucyl-tRNA Synthetase, Domain 1"/>
    <property type="match status" value="1"/>
</dbReference>
<evidence type="ECO:0000256" key="6">
    <source>
        <dbReference type="ARBA" id="ARBA00022917"/>
    </source>
</evidence>
<dbReference type="Pfam" id="PF03485">
    <property type="entry name" value="Arg_tRNA_synt_N"/>
    <property type="match status" value="1"/>
</dbReference>
<dbReference type="PANTHER" id="PTHR11956">
    <property type="entry name" value="ARGINYL-TRNA SYNTHETASE"/>
    <property type="match status" value="1"/>
</dbReference>
<accession>A0A7X2TNA5</accession>
<dbReference type="Proteomes" id="UP000466864">
    <property type="component" value="Unassembled WGS sequence"/>
</dbReference>
<dbReference type="EC" id="6.1.1.19" evidence="9"/>
<keyword evidence="4 9" id="KW-0547">Nucleotide-binding</keyword>
<evidence type="ECO:0000256" key="8">
    <source>
        <dbReference type="ARBA" id="ARBA00049339"/>
    </source>
</evidence>
<evidence type="ECO:0000256" key="5">
    <source>
        <dbReference type="ARBA" id="ARBA00022840"/>
    </source>
</evidence>
<dbReference type="Pfam" id="PF00750">
    <property type="entry name" value="tRNA-synt_1d"/>
    <property type="match status" value="1"/>
</dbReference>
<comment type="subcellular location">
    <subcellularLocation>
        <location evidence="9">Cytoplasm</location>
    </subcellularLocation>
</comment>
<dbReference type="InterPro" id="IPR009080">
    <property type="entry name" value="tRNAsynth_Ia_anticodon-bd"/>
</dbReference>
<dbReference type="Gene3D" id="3.40.50.620">
    <property type="entry name" value="HUPs"/>
    <property type="match status" value="1"/>
</dbReference>
<dbReference type="EMBL" id="VUMV01000004">
    <property type="protein sequence ID" value="MST82104.1"/>
    <property type="molecule type" value="Genomic_DNA"/>
</dbReference>
<evidence type="ECO:0000256" key="9">
    <source>
        <dbReference type="HAMAP-Rule" id="MF_00123"/>
    </source>
</evidence>
<evidence type="ECO:0000256" key="7">
    <source>
        <dbReference type="ARBA" id="ARBA00023146"/>
    </source>
</evidence>
<keyword evidence="6 9" id="KW-0648">Protein biosynthesis</keyword>
<comment type="catalytic activity">
    <reaction evidence="8 9">
        <text>tRNA(Arg) + L-arginine + ATP = L-arginyl-tRNA(Arg) + AMP + diphosphate</text>
        <dbReference type="Rhea" id="RHEA:20301"/>
        <dbReference type="Rhea" id="RHEA-COMP:9658"/>
        <dbReference type="Rhea" id="RHEA-COMP:9673"/>
        <dbReference type="ChEBI" id="CHEBI:30616"/>
        <dbReference type="ChEBI" id="CHEBI:32682"/>
        <dbReference type="ChEBI" id="CHEBI:33019"/>
        <dbReference type="ChEBI" id="CHEBI:78442"/>
        <dbReference type="ChEBI" id="CHEBI:78513"/>
        <dbReference type="ChEBI" id="CHEBI:456215"/>
        <dbReference type="EC" id="6.1.1.19"/>
    </reaction>
</comment>
<gene>
    <name evidence="9 13" type="primary">argS</name>
    <name evidence="13" type="ORF">FYJ60_07235</name>
</gene>
<evidence type="ECO:0000256" key="2">
    <source>
        <dbReference type="ARBA" id="ARBA00022490"/>
    </source>
</evidence>
<dbReference type="InterPro" id="IPR001278">
    <property type="entry name" value="Arg-tRNA-ligase"/>
</dbReference>
<keyword evidence="3 9" id="KW-0436">Ligase</keyword>
<sequence>MKKLVDLIAEKTAEAFEGAGYSRSYARVSVSNRPDLCEYQCNGALAAKKEYQKAPIRIAEDVAARLQGSPVFEKAEAVMPGFINLTLSPAFVSGYLQKMAEDPEHSVEKTSSPETIIIDYGGPNVAKPLHVGHLRSAIIGESIKRMGRRLGNTVIGDVHLGDWGLQMGLIITELQERKPDLPYFDPAITSGYPQEPPFTMSELEEIYPAASARSKEDAEYKERALQATADLQGGRPGYRALWRHILDLSVSDLKKNYAKLHVDFDLWKGESDVQEYIGPMVEEMKEKGFAYEDQGALIVDVAEEKDQKEVPPCMILKSDGAALYTTTDLATIVQREEDYHPDEILYVVDKRQEMHFIQVFRCARKTGLVPESTKLSFLGFGTMNGKDGKPFKTREGGVMRLETLIADINQEMYKKIVENRSVKDKDASRTAEMVGLAAIKYGDLSNQASKDYVFDVDRFTSFEGNTGPYILYTIVRIKSILEKFREEGGSLADAKILEPAGKGEKNLMLQTARYNEALEGAYAEKAPHRLCAYIYELANNFNSFYHETKILSEENREQKKSWLLLLDTVREVLEDAIDVLGFEAPERM</sequence>
<dbReference type="InterPro" id="IPR001412">
    <property type="entry name" value="aa-tRNA-synth_I_CS"/>
</dbReference>
<dbReference type="PRINTS" id="PR01038">
    <property type="entry name" value="TRNASYNTHARG"/>
</dbReference>
<name>A0A7X2TNA5_9FIRM</name>
<dbReference type="GO" id="GO:0005737">
    <property type="term" value="C:cytoplasm"/>
    <property type="evidence" value="ECO:0007669"/>
    <property type="project" value="UniProtKB-SubCell"/>
</dbReference>
<feature type="domain" description="DALR anticodon binding" evidence="11">
    <location>
        <begin position="470"/>
        <end position="588"/>
    </location>
</feature>
<dbReference type="InterPro" id="IPR008909">
    <property type="entry name" value="DALR_anticod-bd"/>
</dbReference>
<evidence type="ECO:0000256" key="1">
    <source>
        <dbReference type="ARBA" id="ARBA00005594"/>
    </source>
</evidence>
<dbReference type="InterPro" id="IPR035684">
    <property type="entry name" value="ArgRS_core"/>
</dbReference>
<dbReference type="InterPro" id="IPR036695">
    <property type="entry name" value="Arg-tRNA-synth_N_sf"/>
</dbReference>
<dbReference type="AlphaFoldDB" id="A0A7X2TNA5"/>
<reference evidence="13 14" key="1">
    <citation type="submission" date="2019-08" db="EMBL/GenBank/DDBJ databases">
        <title>In-depth cultivation of the pig gut microbiome towards novel bacterial diversity and tailored functional studies.</title>
        <authorList>
            <person name="Wylensek D."/>
            <person name="Hitch T.C.A."/>
            <person name="Clavel T."/>
        </authorList>
    </citation>
    <scope>NUCLEOTIDE SEQUENCE [LARGE SCALE GENOMIC DNA]</scope>
    <source>
        <strain evidence="13 14">Oil+RF-744-WCA-WT-13</strain>
    </source>
</reference>
<dbReference type="CDD" id="cd07956">
    <property type="entry name" value="Anticodon_Ia_Arg"/>
    <property type="match status" value="1"/>
</dbReference>
<dbReference type="Pfam" id="PF05746">
    <property type="entry name" value="DALR_1"/>
    <property type="match status" value="1"/>
</dbReference>
<dbReference type="HAMAP" id="MF_00123">
    <property type="entry name" value="Arg_tRNA_synth"/>
    <property type="match status" value="1"/>
</dbReference>
<comment type="similarity">
    <text evidence="1 9 10">Belongs to the class-I aminoacyl-tRNA synthetase family.</text>
</comment>